<organism evidence="1 2">
    <name type="scientific">Pseudocercospora eumusae</name>
    <dbReference type="NCBI Taxonomy" id="321146"/>
    <lineage>
        <taxon>Eukaryota</taxon>
        <taxon>Fungi</taxon>
        <taxon>Dikarya</taxon>
        <taxon>Ascomycota</taxon>
        <taxon>Pezizomycotina</taxon>
        <taxon>Dothideomycetes</taxon>
        <taxon>Dothideomycetidae</taxon>
        <taxon>Mycosphaerellales</taxon>
        <taxon>Mycosphaerellaceae</taxon>
        <taxon>Pseudocercospora</taxon>
    </lineage>
</organism>
<dbReference type="Proteomes" id="UP000070133">
    <property type="component" value="Unassembled WGS sequence"/>
</dbReference>
<keyword evidence="2" id="KW-1185">Reference proteome</keyword>
<proteinExistence type="predicted"/>
<evidence type="ECO:0000313" key="2">
    <source>
        <dbReference type="Proteomes" id="UP000070133"/>
    </source>
</evidence>
<reference evidence="1 2" key="1">
    <citation type="submission" date="2015-07" db="EMBL/GenBank/DDBJ databases">
        <title>Comparative genomics of the Sigatoka disease complex on banana suggests a link between parallel evolutionary changes in Pseudocercospora fijiensis and Pseudocercospora eumusae and increased virulence on the banana host.</title>
        <authorList>
            <person name="Chang T.-C."/>
            <person name="Salvucci A."/>
            <person name="Crous P.W."/>
            <person name="Stergiopoulos I."/>
        </authorList>
    </citation>
    <scope>NUCLEOTIDE SEQUENCE [LARGE SCALE GENOMIC DNA]</scope>
    <source>
        <strain evidence="1 2">CBS 114824</strain>
    </source>
</reference>
<protein>
    <submittedName>
        <fullName evidence="1">Uncharacterized protein</fullName>
    </submittedName>
</protein>
<name>A0A139HZ95_9PEZI</name>
<dbReference type="EMBL" id="LFZN01000001">
    <property type="protein sequence ID" value="KXT07672.1"/>
    <property type="molecule type" value="Genomic_DNA"/>
</dbReference>
<sequence>MEAIAWLDSALSRRLERLISRASLSLAVCDTMLLTLAALESTLSQQVFESKETLRFRRKATRAQGRNGDDWRSSTYVVEMAFSS</sequence>
<dbReference type="AlphaFoldDB" id="A0A139HZ95"/>
<accession>A0A139HZ95</accession>
<comment type="caution">
    <text evidence="1">The sequence shown here is derived from an EMBL/GenBank/DDBJ whole genome shotgun (WGS) entry which is preliminary data.</text>
</comment>
<evidence type="ECO:0000313" key="1">
    <source>
        <dbReference type="EMBL" id="KXT07672.1"/>
    </source>
</evidence>
<gene>
    <name evidence="1" type="ORF">AC578_10204</name>
</gene>